<evidence type="ECO:0000256" key="1">
    <source>
        <dbReference type="SAM" id="MobiDB-lite"/>
    </source>
</evidence>
<sequence length="133" mass="14165">PTVRTLASGTPSAPSVNLAARAVASGHDHAHGAVGPRSDLPSKWAGGYKVSAGGLVNKSYITCKPVLLPNPPPAAQCTVHRSPVHSTAFNLPDTEKKKTLKHARYNSYGDDELPAPPSTHFCRAQRRPERARL</sequence>
<keyword evidence="3" id="KW-1185">Reference proteome</keyword>
<dbReference type="Proteomes" id="UP000310158">
    <property type="component" value="Unassembled WGS sequence"/>
</dbReference>
<organism evidence="2 3">
    <name type="scientific">Bondarzewia mesenterica</name>
    <dbReference type="NCBI Taxonomy" id="1095465"/>
    <lineage>
        <taxon>Eukaryota</taxon>
        <taxon>Fungi</taxon>
        <taxon>Dikarya</taxon>
        <taxon>Basidiomycota</taxon>
        <taxon>Agaricomycotina</taxon>
        <taxon>Agaricomycetes</taxon>
        <taxon>Russulales</taxon>
        <taxon>Bondarzewiaceae</taxon>
        <taxon>Bondarzewia</taxon>
    </lineage>
</organism>
<gene>
    <name evidence="2" type="ORF">EW146_g3390</name>
</gene>
<accession>A0A4S4LZW1</accession>
<name>A0A4S4LZW1_9AGAM</name>
<reference evidence="2 3" key="1">
    <citation type="submission" date="2019-02" db="EMBL/GenBank/DDBJ databases">
        <title>Genome sequencing of the rare red list fungi Bondarzewia mesenterica.</title>
        <authorList>
            <person name="Buettner E."/>
            <person name="Kellner H."/>
        </authorList>
    </citation>
    <scope>NUCLEOTIDE SEQUENCE [LARGE SCALE GENOMIC DNA]</scope>
    <source>
        <strain evidence="2 3">DSM 108281</strain>
    </source>
</reference>
<evidence type="ECO:0000313" key="3">
    <source>
        <dbReference type="Proteomes" id="UP000310158"/>
    </source>
</evidence>
<feature type="region of interest" description="Disordered" evidence="1">
    <location>
        <begin position="106"/>
        <end position="133"/>
    </location>
</feature>
<dbReference type="EMBL" id="SGPL01000113">
    <property type="protein sequence ID" value="THH17401.1"/>
    <property type="molecule type" value="Genomic_DNA"/>
</dbReference>
<feature type="non-terminal residue" evidence="2">
    <location>
        <position position="1"/>
    </location>
</feature>
<protein>
    <submittedName>
        <fullName evidence="2">Uncharacterized protein</fullName>
    </submittedName>
</protein>
<comment type="caution">
    <text evidence="2">The sequence shown here is derived from an EMBL/GenBank/DDBJ whole genome shotgun (WGS) entry which is preliminary data.</text>
</comment>
<evidence type="ECO:0000313" key="2">
    <source>
        <dbReference type="EMBL" id="THH17401.1"/>
    </source>
</evidence>
<dbReference type="AlphaFoldDB" id="A0A4S4LZW1"/>
<proteinExistence type="predicted"/>